<feature type="domain" description="SET" evidence="2">
    <location>
        <begin position="356"/>
        <end position="479"/>
    </location>
</feature>
<protein>
    <recommendedName>
        <fullName evidence="2">SET domain-containing protein</fullName>
    </recommendedName>
</protein>
<feature type="compositionally biased region" description="Basic and acidic residues" evidence="1">
    <location>
        <begin position="505"/>
        <end position="514"/>
    </location>
</feature>
<proteinExistence type="predicted"/>
<evidence type="ECO:0000259" key="2">
    <source>
        <dbReference type="PROSITE" id="PS50280"/>
    </source>
</evidence>
<dbReference type="SUPFAM" id="SSF82199">
    <property type="entry name" value="SET domain"/>
    <property type="match status" value="1"/>
</dbReference>
<evidence type="ECO:0000313" key="4">
    <source>
        <dbReference type="Proteomes" id="UP000738359"/>
    </source>
</evidence>
<feature type="compositionally biased region" description="Low complexity" evidence="1">
    <location>
        <begin position="21"/>
        <end position="52"/>
    </location>
</feature>
<feature type="compositionally biased region" description="Basic and acidic residues" evidence="1">
    <location>
        <begin position="521"/>
        <end position="531"/>
    </location>
</feature>
<feature type="region of interest" description="Disordered" evidence="1">
    <location>
        <begin position="286"/>
        <end position="331"/>
    </location>
</feature>
<keyword evidence="4" id="KW-1185">Reference proteome</keyword>
<feature type="compositionally biased region" description="Basic and acidic residues" evidence="1">
    <location>
        <begin position="240"/>
        <end position="252"/>
    </location>
</feature>
<organism evidence="3 4">
    <name type="scientific">Mortierella alpina</name>
    <name type="common">Oleaginous fungus</name>
    <name type="synonym">Mortierella renispora</name>
    <dbReference type="NCBI Taxonomy" id="64518"/>
    <lineage>
        <taxon>Eukaryota</taxon>
        <taxon>Fungi</taxon>
        <taxon>Fungi incertae sedis</taxon>
        <taxon>Mucoromycota</taxon>
        <taxon>Mortierellomycotina</taxon>
        <taxon>Mortierellomycetes</taxon>
        <taxon>Mortierellales</taxon>
        <taxon>Mortierellaceae</taxon>
        <taxon>Mortierella</taxon>
    </lineage>
</organism>
<dbReference type="InterPro" id="IPR001214">
    <property type="entry name" value="SET_dom"/>
</dbReference>
<feature type="region of interest" description="Disordered" evidence="1">
    <location>
        <begin position="162"/>
        <end position="273"/>
    </location>
</feature>
<evidence type="ECO:0000256" key="1">
    <source>
        <dbReference type="SAM" id="MobiDB-lite"/>
    </source>
</evidence>
<name>A0A9P6ISX9_MORAP</name>
<feature type="compositionally biased region" description="Low complexity" evidence="1">
    <location>
        <begin position="287"/>
        <end position="298"/>
    </location>
</feature>
<feature type="compositionally biased region" description="Low complexity" evidence="1">
    <location>
        <begin position="202"/>
        <end position="212"/>
    </location>
</feature>
<dbReference type="Proteomes" id="UP000738359">
    <property type="component" value="Unassembled WGS sequence"/>
</dbReference>
<comment type="caution">
    <text evidence="3">The sequence shown here is derived from an EMBL/GenBank/DDBJ whole genome shotgun (WGS) entry which is preliminary data.</text>
</comment>
<reference evidence="3" key="1">
    <citation type="journal article" date="2020" name="Fungal Divers.">
        <title>Resolving the Mortierellaceae phylogeny through synthesis of multi-gene phylogenetics and phylogenomics.</title>
        <authorList>
            <person name="Vandepol N."/>
            <person name="Liber J."/>
            <person name="Desiro A."/>
            <person name="Na H."/>
            <person name="Kennedy M."/>
            <person name="Barry K."/>
            <person name="Grigoriev I.V."/>
            <person name="Miller A.N."/>
            <person name="O'Donnell K."/>
            <person name="Stajich J.E."/>
            <person name="Bonito G."/>
        </authorList>
    </citation>
    <scope>NUCLEOTIDE SEQUENCE</scope>
    <source>
        <strain evidence="3">CK1249</strain>
    </source>
</reference>
<feature type="compositionally biased region" description="Low complexity" evidence="1">
    <location>
        <begin position="318"/>
        <end position="330"/>
    </location>
</feature>
<feature type="region of interest" description="Disordered" evidence="1">
    <location>
        <begin position="21"/>
        <end position="56"/>
    </location>
</feature>
<dbReference type="EMBL" id="JAAAHY010001806">
    <property type="protein sequence ID" value="KAF9946667.1"/>
    <property type="molecule type" value="Genomic_DNA"/>
</dbReference>
<gene>
    <name evidence="3" type="ORF">BGZ70_003109</name>
</gene>
<dbReference type="PROSITE" id="PS50280">
    <property type="entry name" value="SET"/>
    <property type="match status" value="1"/>
</dbReference>
<feature type="region of interest" description="Disordered" evidence="1">
    <location>
        <begin position="486"/>
        <end position="543"/>
    </location>
</feature>
<dbReference type="AlphaFoldDB" id="A0A9P6ISX9"/>
<dbReference type="Gene3D" id="2.170.270.10">
    <property type="entry name" value="SET domain"/>
    <property type="match status" value="1"/>
</dbReference>
<dbReference type="Pfam" id="PF00856">
    <property type="entry name" value="SET"/>
    <property type="match status" value="1"/>
</dbReference>
<sequence length="543" mass="59066">MASQTPPPTISTVTAVEIPDTARSTRSATTAQSSVTSVSNSASSANAAAVSTDNGSYTRHNAPLRYKFKPRWHTQPYVMFLALRAMPGRTAARQELINATLALDRKISQERGMPRVFTGKEYDSWMEKLIKHDWPLCFGVPKEGAIPIHILEKQQQEAQMALEQQTAIATDQSSVPDATKTEPIVKDTNQPTTSTDHHAKSATRSSAAAAESASEEHTGSASPPDSRKRVPDSIEAELDDTTRSSKKVKSDQESSSISTSTSDATLQGHDQDLKVTDKMERLELKSTAHTTASAPSTPGETQEEDATLKALPLPPNNASTTTPGKATKAAANEKVDEYRLEDLDLTNVPTSLADILRVDVSTIPNSGNGLFAKVDLPASTPLGFYFGVPMTENEFDSLKDGVGVASHYSIMYRRTVLDATDESGMPYSDPAGRLYCPFHFMNEDPNGNISFITGSVVNQVICTTNRDVKAGEELFVFYGKEVDRHWADQGQDGSGSENSSSVGGDQKKGREGSRSRATSPVRREETTDRPRRNNIYKPARYTR</sequence>
<dbReference type="SMART" id="SM00317">
    <property type="entry name" value="SET"/>
    <property type="match status" value="1"/>
</dbReference>
<evidence type="ECO:0000313" key="3">
    <source>
        <dbReference type="EMBL" id="KAF9946667.1"/>
    </source>
</evidence>
<dbReference type="InterPro" id="IPR046341">
    <property type="entry name" value="SET_dom_sf"/>
</dbReference>
<accession>A0A9P6ISX9</accession>
<feature type="compositionally biased region" description="Low complexity" evidence="1">
    <location>
        <begin position="490"/>
        <end position="504"/>
    </location>
</feature>
<dbReference type="OrthoDB" id="5560686at2759"/>